<feature type="compositionally biased region" description="Low complexity" evidence="3">
    <location>
        <begin position="172"/>
        <end position="182"/>
    </location>
</feature>
<proteinExistence type="predicted"/>
<dbReference type="InterPro" id="IPR033443">
    <property type="entry name" value="PROP1-like_PPR_dom"/>
</dbReference>
<dbReference type="Proteomes" id="UP000193467">
    <property type="component" value="Unassembled WGS sequence"/>
</dbReference>
<dbReference type="GO" id="GO:0005739">
    <property type="term" value="C:mitochondrion"/>
    <property type="evidence" value="ECO:0007669"/>
    <property type="project" value="TreeGrafter"/>
</dbReference>
<evidence type="ECO:0000313" key="6">
    <source>
        <dbReference type="Proteomes" id="UP000193467"/>
    </source>
</evidence>
<dbReference type="PROSITE" id="PS51375">
    <property type="entry name" value="PPR"/>
    <property type="match status" value="2"/>
</dbReference>
<feature type="compositionally biased region" description="Pro residues" evidence="3">
    <location>
        <begin position="162"/>
        <end position="171"/>
    </location>
</feature>
<feature type="repeat" description="PPR" evidence="2">
    <location>
        <begin position="719"/>
        <end position="753"/>
    </location>
</feature>
<evidence type="ECO:0000259" key="4">
    <source>
        <dbReference type="Pfam" id="PF17177"/>
    </source>
</evidence>
<comment type="caution">
    <text evidence="5">The sequence shown here is derived from an EMBL/GenBank/DDBJ whole genome shotgun (WGS) entry which is preliminary data.</text>
</comment>
<feature type="region of interest" description="Disordered" evidence="3">
    <location>
        <begin position="1068"/>
        <end position="1091"/>
    </location>
</feature>
<evidence type="ECO:0000313" key="5">
    <source>
        <dbReference type="EMBL" id="ORY85388.1"/>
    </source>
</evidence>
<reference evidence="5 6" key="1">
    <citation type="submission" date="2016-07" db="EMBL/GenBank/DDBJ databases">
        <title>Pervasive Adenine N6-methylation of Active Genes in Fungi.</title>
        <authorList>
            <consortium name="DOE Joint Genome Institute"/>
            <person name="Mondo S.J."/>
            <person name="Dannebaum R.O."/>
            <person name="Kuo R.C."/>
            <person name="Labutti K."/>
            <person name="Haridas S."/>
            <person name="Kuo A."/>
            <person name="Salamov A."/>
            <person name="Ahrendt S.R."/>
            <person name="Lipzen A."/>
            <person name="Sullivan W."/>
            <person name="Andreopoulos W.B."/>
            <person name="Clum A."/>
            <person name="Lindquist E."/>
            <person name="Daum C."/>
            <person name="Ramamoorthy G.K."/>
            <person name="Gryganskyi A."/>
            <person name="Culley D."/>
            <person name="Magnuson J.K."/>
            <person name="James T.Y."/>
            <person name="O'Malley M.A."/>
            <person name="Stajich J.E."/>
            <person name="Spatafora J.W."/>
            <person name="Visel A."/>
            <person name="Grigoriev I.V."/>
        </authorList>
    </citation>
    <scope>NUCLEOTIDE SEQUENCE [LARGE SCALE GENOMIC DNA]</scope>
    <source>
        <strain evidence="5 6">62-1032</strain>
    </source>
</reference>
<dbReference type="Gene3D" id="1.25.40.10">
    <property type="entry name" value="Tetratricopeptide repeat domain"/>
    <property type="match status" value="3"/>
</dbReference>
<sequence length="1332" mass="146597">MSRPRLRPAFAACSCSWKPSLPVAAPSQNAYATLSASSATPSEPLLDFLYPAFGFFSRSLPPPCARPPRPPPNTPIPPSHVDHDLSSTSAPRPPAGTWRRGFEPVAKCVCGRPKQSCLRCRSVSTSAAPRRLPDELPNASEEDDELPPPVEESPQDELATTPPSPPPPLAPPISTSSSATRDSMSKPEDDTEVLSPLEPLPPLTDSERAAVIQQVRIDLGFRPRSYVKGSRSLAPSIGSRRSGSRPLAPLQALEEEIDSRWQLGRRLMEMRGEGLSVKERGDFIQRLGRLARASRRVAEDPLEEAGQALRWSQLRRRTGWYMEQMLSSMSVTEEGSHGRHEPALWIDARALQDRLGPIDYSPPSSLPTIEVDPYLHRLYVLFLQPTTSPEAARRVETIRRSTLSLLLESWLRGKDGAEHAINFVCGWQQQDVLQSTGTKKEAGFQLLLRRRYGEVLARLQPSPSAWLSASTHDSFDYRQIGPHLVNSLATAGSPLEAVRVWQALKRQLRTPLPSAVELKTMATLLEGLAQGKYYQDASRLAKDLDRLATSFLPSSSSSSPGDSPPLVSSDIRAHLIHAYRMMARVAAEQGQQSQLETTISQLQRTGGSDAVEVASRQMRLASRWSKIKEVRRIFDTAVAKPMSKEARARLTGVLVAAYVRMDDLETATAELTKLLEAGIKPSVHLVNSLLHGHAARNDVDATYSLFRRLACGELGSLPNSDSYNALVTAHCNLRDVDSAEEVVIAMKQAGVTPNQRVWTTLMNTYVELGDWMRTIKVYSLLEKSNDTLLRPDTASVNVALKAAILTATPVSTVLALFRQALDRGCRPSATSYTTVMQSVCAAGLMDVAEDLFALIDASADSGALPVSMKHTRPDVFLFSTLISGYLNAGELVKARACLGEMRRRGIEPTSITYGIIVGSFLEERTVRGAQKASEFALRFLSNSPLDAVRRHQSARLDRHLARGDELLSVFAPILKHHAKRGEAEVALATFQLILDNGARPSIELYTTLMDAYRRGDDPEEAARNVSTVWRGLHQSVLDAYARRANSYSTGPLSTRWLDAIASPSVANSSLPSPSAAQTSPPSTPSLTISSSHSHDLRLPLNILIDSLDRAGLREAIHETWTNLAREGFSFDAANWNALARHLVKDHQLERACWIIHNILMDPTIAEGRTQDSVVDEDTTADRKLLNSRFATIGSPMMAAPTRTPSRLADQRHMERHAHRKAPIRIEELINSPVAAQGGDVGERGFLETVGSAQAVRRRVYWFAHASLLSELEQALEVLMAGGGRRMGDETETKVVEKEEASKFVAELQEEYPRAFEALRGWKGRDEEASTLH</sequence>
<dbReference type="InterPro" id="IPR002885">
    <property type="entry name" value="PPR_rpt"/>
</dbReference>
<evidence type="ECO:0000256" key="3">
    <source>
        <dbReference type="SAM" id="MobiDB-lite"/>
    </source>
</evidence>
<dbReference type="OrthoDB" id="2535435at2759"/>
<dbReference type="NCBIfam" id="TIGR00756">
    <property type="entry name" value="PPR"/>
    <property type="match status" value="2"/>
</dbReference>
<evidence type="ECO:0000256" key="2">
    <source>
        <dbReference type="PROSITE-ProRule" id="PRU00708"/>
    </source>
</evidence>
<feature type="repeat" description="PPR" evidence="2">
    <location>
        <begin position="874"/>
        <end position="908"/>
    </location>
</feature>
<dbReference type="GO" id="GO:0003729">
    <property type="term" value="F:mRNA binding"/>
    <property type="evidence" value="ECO:0007669"/>
    <property type="project" value="TreeGrafter"/>
</dbReference>
<protein>
    <recommendedName>
        <fullName evidence="4">PROP1-like PPR domain-containing protein</fullName>
    </recommendedName>
</protein>
<dbReference type="InterPro" id="IPR011990">
    <property type="entry name" value="TPR-like_helical_dom_sf"/>
</dbReference>
<feature type="region of interest" description="Disordered" evidence="3">
    <location>
        <begin position="121"/>
        <end position="206"/>
    </location>
</feature>
<accession>A0A1Y2FN54</accession>
<gene>
    <name evidence="5" type="ORF">BCR35DRAFT_351708</name>
</gene>
<dbReference type="EMBL" id="MCGR01000016">
    <property type="protein sequence ID" value="ORY85388.1"/>
    <property type="molecule type" value="Genomic_DNA"/>
</dbReference>
<dbReference type="PANTHER" id="PTHR47934:SF6">
    <property type="entry name" value="MITOCHONDRIAL GROUP I INTRON SPLICING FACTOR CCM1-RELATED"/>
    <property type="match status" value="1"/>
</dbReference>
<dbReference type="InterPro" id="IPR051114">
    <property type="entry name" value="Mito_RNA_Proc_CCM1"/>
</dbReference>
<organism evidence="5 6">
    <name type="scientific">Leucosporidium creatinivorum</name>
    <dbReference type="NCBI Taxonomy" id="106004"/>
    <lineage>
        <taxon>Eukaryota</taxon>
        <taxon>Fungi</taxon>
        <taxon>Dikarya</taxon>
        <taxon>Basidiomycota</taxon>
        <taxon>Pucciniomycotina</taxon>
        <taxon>Microbotryomycetes</taxon>
        <taxon>Leucosporidiales</taxon>
        <taxon>Leucosporidium</taxon>
    </lineage>
</organism>
<feature type="domain" description="PROP1-like PPR" evidence="4">
    <location>
        <begin position="668"/>
        <end position="798"/>
    </location>
</feature>
<feature type="region of interest" description="Disordered" evidence="3">
    <location>
        <begin position="63"/>
        <end position="98"/>
    </location>
</feature>
<keyword evidence="1" id="KW-0677">Repeat</keyword>
<dbReference type="GO" id="GO:0006396">
    <property type="term" value="P:RNA processing"/>
    <property type="evidence" value="ECO:0007669"/>
    <property type="project" value="TreeGrafter"/>
</dbReference>
<dbReference type="Pfam" id="PF01535">
    <property type="entry name" value="PPR"/>
    <property type="match status" value="1"/>
</dbReference>
<dbReference type="Pfam" id="PF17177">
    <property type="entry name" value="PPR_long"/>
    <property type="match status" value="1"/>
</dbReference>
<dbReference type="STRING" id="106004.A0A1Y2FN54"/>
<evidence type="ECO:0000256" key="1">
    <source>
        <dbReference type="ARBA" id="ARBA00022737"/>
    </source>
</evidence>
<dbReference type="Pfam" id="PF13041">
    <property type="entry name" value="PPR_2"/>
    <property type="match status" value="1"/>
</dbReference>
<dbReference type="GO" id="GO:0007005">
    <property type="term" value="P:mitochondrion organization"/>
    <property type="evidence" value="ECO:0007669"/>
    <property type="project" value="TreeGrafter"/>
</dbReference>
<feature type="compositionally biased region" description="Pro residues" evidence="3">
    <location>
        <begin position="63"/>
        <end position="78"/>
    </location>
</feature>
<keyword evidence="6" id="KW-1185">Reference proteome</keyword>
<dbReference type="InParanoid" id="A0A1Y2FN54"/>
<dbReference type="PANTHER" id="PTHR47934">
    <property type="entry name" value="PENTATRICOPEPTIDE REPEAT-CONTAINING PROTEIN PET309, MITOCHONDRIAL"/>
    <property type="match status" value="1"/>
</dbReference>
<name>A0A1Y2FN54_9BASI</name>